<gene>
    <name evidence="1" type="ORF">TM448A00093_0069</name>
    <name evidence="2" type="ORF">TM448B01884_0010</name>
</gene>
<dbReference type="Gene3D" id="3.40.50.300">
    <property type="entry name" value="P-loop containing nucleotide triphosphate hydrolases"/>
    <property type="match status" value="2"/>
</dbReference>
<evidence type="ECO:0000313" key="2">
    <source>
        <dbReference type="EMBL" id="QJI00218.1"/>
    </source>
</evidence>
<proteinExistence type="predicted"/>
<dbReference type="Gene3D" id="1.10.238.70">
    <property type="match status" value="1"/>
</dbReference>
<evidence type="ECO:0000313" key="1">
    <source>
        <dbReference type="EMBL" id="QJA44339.1"/>
    </source>
</evidence>
<dbReference type="InterPro" id="IPR048444">
    <property type="entry name" value="DNMK"/>
</dbReference>
<dbReference type="InterPro" id="IPR023191">
    <property type="entry name" value="DNMP_kinase_N"/>
</dbReference>
<sequence length="189" mass="21720">MVIGLVGKAGSGKTTIAKYLLDEYGFARFAFADPLKHMLIQAGLITNHEAYVHKTETSRMLMQKIGTDLIRKQIDSRYWLKRAYPIIHYLVGLHRNVVIDDIRFPNEAEMIRNVFHGPIVLVNREEFDGYSNTDYSHASEQIHPAMFKINYTISAKSGDIEKLYSEIDYILQDNQFSRCTKKEETKNGG</sequence>
<name>A0A6H1ZA50_9ZZZZ</name>
<dbReference type="EMBL" id="MT143975">
    <property type="protein sequence ID" value="QJA44339.1"/>
    <property type="molecule type" value="Genomic_DNA"/>
</dbReference>
<protein>
    <submittedName>
        <fullName evidence="1">Putative ATPase domain containing protein</fullName>
    </submittedName>
</protein>
<dbReference type="AlphaFoldDB" id="A0A6H1ZA50"/>
<organism evidence="1">
    <name type="scientific">viral metagenome</name>
    <dbReference type="NCBI Taxonomy" id="1070528"/>
    <lineage>
        <taxon>unclassified sequences</taxon>
        <taxon>metagenomes</taxon>
        <taxon>organismal metagenomes</taxon>
    </lineage>
</organism>
<dbReference type="SUPFAM" id="SSF52540">
    <property type="entry name" value="P-loop containing nucleoside triphosphate hydrolases"/>
    <property type="match status" value="1"/>
</dbReference>
<reference evidence="1" key="1">
    <citation type="submission" date="2020-03" db="EMBL/GenBank/DDBJ databases">
        <title>The deep terrestrial virosphere.</title>
        <authorList>
            <person name="Holmfeldt K."/>
            <person name="Nilsson E."/>
            <person name="Simone D."/>
            <person name="Lopez-Fernandez M."/>
            <person name="Wu X."/>
            <person name="de Brujin I."/>
            <person name="Lundin D."/>
            <person name="Andersson A."/>
            <person name="Bertilsson S."/>
            <person name="Dopson M."/>
        </authorList>
    </citation>
    <scope>NUCLEOTIDE SEQUENCE</scope>
    <source>
        <strain evidence="1">TM448A00093</strain>
        <strain evidence="2">TM448B01884</strain>
    </source>
</reference>
<accession>A0A6H1ZA50</accession>
<dbReference type="EMBL" id="MT144837">
    <property type="protein sequence ID" value="QJI00218.1"/>
    <property type="molecule type" value="Genomic_DNA"/>
</dbReference>
<dbReference type="InterPro" id="IPR027417">
    <property type="entry name" value="P-loop_NTPase"/>
</dbReference>
<dbReference type="Pfam" id="PF21448">
    <property type="entry name" value="DNMK"/>
    <property type="match status" value="1"/>
</dbReference>